<dbReference type="CDD" id="cd00093">
    <property type="entry name" value="HTH_XRE"/>
    <property type="match status" value="1"/>
</dbReference>
<reference evidence="2" key="2">
    <citation type="submission" date="2021-04" db="EMBL/GenBank/DDBJ databases">
        <authorList>
            <person name="Gilroy R."/>
        </authorList>
    </citation>
    <scope>NUCLEOTIDE SEQUENCE</scope>
    <source>
        <strain evidence="2">Gambia15-2214</strain>
    </source>
</reference>
<dbReference type="Proteomes" id="UP000823914">
    <property type="component" value="Unassembled WGS sequence"/>
</dbReference>
<dbReference type="PROSITE" id="PS50943">
    <property type="entry name" value="HTH_CROC1"/>
    <property type="match status" value="1"/>
</dbReference>
<reference evidence="2" key="1">
    <citation type="journal article" date="2021" name="PeerJ">
        <title>Extensive microbial diversity within the chicken gut microbiome revealed by metagenomics and culture.</title>
        <authorList>
            <person name="Gilroy R."/>
            <person name="Ravi A."/>
            <person name="Getino M."/>
            <person name="Pursley I."/>
            <person name="Horton D.L."/>
            <person name="Alikhan N.F."/>
            <person name="Baker D."/>
            <person name="Gharbi K."/>
            <person name="Hall N."/>
            <person name="Watson M."/>
            <person name="Adriaenssens E.M."/>
            <person name="Foster-Nyarko E."/>
            <person name="Jarju S."/>
            <person name="Secka A."/>
            <person name="Antonio M."/>
            <person name="Oren A."/>
            <person name="Chaudhuri R.R."/>
            <person name="La Ragione R."/>
            <person name="Hildebrand F."/>
            <person name="Pallen M.J."/>
        </authorList>
    </citation>
    <scope>NUCLEOTIDE SEQUENCE</scope>
    <source>
        <strain evidence="2">Gambia15-2214</strain>
    </source>
</reference>
<dbReference type="InterPro" id="IPR001387">
    <property type="entry name" value="Cro/C1-type_HTH"/>
</dbReference>
<gene>
    <name evidence="2" type="ORF">IAA16_08320</name>
</gene>
<dbReference type="AlphaFoldDB" id="A0A9E2L2K1"/>
<name>A0A9E2L2K1_9SPIR</name>
<proteinExistence type="predicted"/>
<dbReference type="GO" id="GO:0003677">
    <property type="term" value="F:DNA binding"/>
    <property type="evidence" value="ECO:0007669"/>
    <property type="project" value="InterPro"/>
</dbReference>
<dbReference type="SMART" id="SM00530">
    <property type="entry name" value="HTH_XRE"/>
    <property type="match status" value="1"/>
</dbReference>
<protein>
    <submittedName>
        <fullName evidence="2">Helix-turn-helix domain-containing protein</fullName>
    </submittedName>
</protein>
<dbReference type="Pfam" id="PF01381">
    <property type="entry name" value="HTH_3"/>
    <property type="match status" value="1"/>
</dbReference>
<evidence type="ECO:0000313" key="3">
    <source>
        <dbReference type="Proteomes" id="UP000823914"/>
    </source>
</evidence>
<evidence type="ECO:0000313" key="2">
    <source>
        <dbReference type="EMBL" id="MBU3850555.1"/>
    </source>
</evidence>
<comment type="caution">
    <text evidence="2">The sequence shown here is derived from an EMBL/GenBank/DDBJ whole genome shotgun (WGS) entry which is preliminary data.</text>
</comment>
<dbReference type="Gene3D" id="1.10.260.40">
    <property type="entry name" value="lambda repressor-like DNA-binding domains"/>
    <property type="match status" value="1"/>
</dbReference>
<evidence type="ECO:0000259" key="1">
    <source>
        <dbReference type="PROSITE" id="PS50943"/>
    </source>
</evidence>
<dbReference type="EMBL" id="JAHLFV010000191">
    <property type="protein sequence ID" value="MBU3850555.1"/>
    <property type="molecule type" value="Genomic_DNA"/>
</dbReference>
<organism evidence="2 3">
    <name type="scientific">Candidatus Treponema excrementipullorum</name>
    <dbReference type="NCBI Taxonomy" id="2838768"/>
    <lineage>
        <taxon>Bacteria</taxon>
        <taxon>Pseudomonadati</taxon>
        <taxon>Spirochaetota</taxon>
        <taxon>Spirochaetia</taxon>
        <taxon>Spirochaetales</taxon>
        <taxon>Treponemataceae</taxon>
        <taxon>Treponema</taxon>
    </lineage>
</organism>
<sequence length="123" mass="13738">MSFADRLRAEIEYQGMLQKELAFKAGIKKRALDMYLGSQSSMPPADVAVRLAKVLGVTVEYLVTGEQSETEAPQEHDKKITFDFKQVENDLNSLPIKIAYSLVNTIHTVAEFEKSGLSNISTR</sequence>
<accession>A0A9E2L2K1</accession>
<feature type="domain" description="HTH cro/C1-type" evidence="1">
    <location>
        <begin position="7"/>
        <end position="62"/>
    </location>
</feature>
<dbReference type="SUPFAM" id="SSF47413">
    <property type="entry name" value="lambda repressor-like DNA-binding domains"/>
    <property type="match status" value="1"/>
</dbReference>
<dbReference type="InterPro" id="IPR010982">
    <property type="entry name" value="Lambda_DNA-bd_dom_sf"/>
</dbReference>